<dbReference type="InterPro" id="IPR007627">
    <property type="entry name" value="RNA_pol_sigma70_r2"/>
</dbReference>
<comment type="caution">
    <text evidence="2">The sequence shown here is derived from an EMBL/GenBank/DDBJ whole genome shotgun (WGS) entry which is preliminary data.</text>
</comment>
<reference evidence="2 3" key="1">
    <citation type="journal article" date="2010" name="J. Bacteriol.">
        <title>Genome sequence of Lentisphaera araneosa HTCC2155T, the type species of the order Lentisphaerales in the phylum Lentisphaerae.</title>
        <authorList>
            <person name="Thrash J.C."/>
            <person name="Cho J.C."/>
            <person name="Vergin K.L."/>
            <person name="Morris R.M."/>
            <person name="Giovannoni S.J."/>
        </authorList>
    </citation>
    <scope>NUCLEOTIDE SEQUENCE [LARGE SCALE GENOMIC DNA]</scope>
    <source>
        <strain evidence="2 3">HTCC2155</strain>
    </source>
</reference>
<dbReference type="AlphaFoldDB" id="A6DIG8"/>
<name>A6DIG8_9BACT</name>
<dbReference type="STRING" id="313628.LNTAR_09634"/>
<dbReference type="InterPro" id="IPR013325">
    <property type="entry name" value="RNA_pol_sigma_r2"/>
</dbReference>
<proteinExistence type="predicted"/>
<dbReference type="SUPFAM" id="SSF88946">
    <property type="entry name" value="Sigma2 domain of RNA polymerase sigma factors"/>
    <property type="match status" value="1"/>
</dbReference>
<sequence>MNDQWKTKLTLIERAKAEPEDIDTWDEFIKFYEPFIIMLLNKHKINISNRDDLCQIILLKIWKFISSYTKEKARFRTWLSTLIRNEIVTYINKANKDRQREFEYDKLDTNNKTKLEESIESEWQEHLTNLAFERLEKKFSENSMKVFTMSLEGYNTEDIAKKLELNKESVFVLRSKVKTAFKKEVENIRRHIEL</sequence>
<dbReference type="RefSeq" id="WP_007277699.1">
    <property type="nucleotide sequence ID" value="NZ_ABCK01000004.1"/>
</dbReference>
<dbReference type="GO" id="GO:0006352">
    <property type="term" value="P:DNA-templated transcription initiation"/>
    <property type="evidence" value="ECO:0007669"/>
    <property type="project" value="InterPro"/>
</dbReference>
<feature type="domain" description="RNA polymerase sigma-70 region 2" evidence="1">
    <location>
        <begin position="32"/>
        <end position="95"/>
    </location>
</feature>
<dbReference type="Proteomes" id="UP000004947">
    <property type="component" value="Unassembled WGS sequence"/>
</dbReference>
<dbReference type="NCBIfam" id="TIGR02937">
    <property type="entry name" value="sigma70-ECF"/>
    <property type="match status" value="1"/>
</dbReference>
<protein>
    <submittedName>
        <fullName evidence="2">Probable RNA polymerase sigma-H factor</fullName>
    </submittedName>
</protein>
<dbReference type="OrthoDB" id="9784984at2"/>
<dbReference type="Gene3D" id="1.10.1740.10">
    <property type="match status" value="1"/>
</dbReference>
<dbReference type="EMBL" id="ABCK01000004">
    <property type="protein sequence ID" value="EDM28822.1"/>
    <property type="molecule type" value="Genomic_DNA"/>
</dbReference>
<dbReference type="Pfam" id="PF04542">
    <property type="entry name" value="Sigma70_r2"/>
    <property type="match status" value="1"/>
</dbReference>
<organism evidence="2 3">
    <name type="scientific">Lentisphaera araneosa HTCC2155</name>
    <dbReference type="NCBI Taxonomy" id="313628"/>
    <lineage>
        <taxon>Bacteria</taxon>
        <taxon>Pseudomonadati</taxon>
        <taxon>Lentisphaerota</taxon>
        <taxon>Lentisphaeria</taxon>
        <taxon>Lentisphaerales</taxon>
        <taxon>Lentisphaeraceae</taxon>
        <taxon>Lentisphaera</taxon>
    </lineage>
</organism>
<evidence type="ECO:0000313" key="2">
    <source>
        <dbReference type="EMBL" id="EDM28822.1"/>
    </source>
</evidence>
<gene>
    <name evidence="2" type="ORF">LNTAR_09634</name>
</gene>
<dbReference type="GO" id="GO:0003700">
    <property type="term" value="F:DNA-binding transcription factor activity"/>
    <property type="evidence" value="ECO:0007669"/>
    <property type="project" value="InterPro"/>
</dbReference>
<keyword evidence="3" id="KW-1185">Reference proteome</keyword>
<evidence type="ECO:0000313" key="3">
    <source>
        <dbReference type="Proteomes" id="UP000004947"/>
    </source>
</evidence>
<evidence type="ECO:0000259" key="1">
    <source>
        <dbReference type="Pfam" id="PF04542"/>
    </source>
</evidence>
<dbReference type="eggNOG" id="COG1595">
    <property type="taxonomic scope" value="Bacteria"/>
</dbReference>
<dbReference type="InterPro" id="IPR014284">
    <property type="entry name" value="RNA_pol_sigma-70_dom"/>
</dbReference>
<accession>A6DIG8</accession>